<dbReference type="EMBL" id="RHFN01000018">
    <property type="protein sequence ID" value="ROU12371.1"/>
    <property type="molecule type" value="Genomic_DNA"/>
</dbReference>
<evidence type="ECO:0000256" key="6">
    <source>
        <dbReference type="ARBA" id="ARBA00049880"/>
    </source>
</evidence>
<comment type="similarity">
    <text evidence="1">Belongs to the acetyltransferase family. GNAT subfamily.</text>
</comment>
<evidence type="ECO:0000256" key="3">
    <source>
        <dbReference type="ARBA" id="ARBA00022649"/>
    </source>
</evidence>
<evidence type="ECO:0000256" key="2">
    <source>
        <dbReference type="ARBA" id="ARBA00022491"/>
    </source>
</evidence>
<reference evidence="8 9" key="1">
    <citation type="submission" date="2018-10" db="EMBL/GenBank/DDBJ databases">
        <title>Horizontal transference of carbapenem resistance between Klebsiella pneumoniae and Kluyvera ascorbata during abdominal infection: a case report.</title>
        <authorList>
            <person name="Raro O.H.F."/>
            <person name="Lima-Morales D."/>
            <person name="Barth A.L."/>
            <person name="Paim T.G.S."/>
            <person name="Mott M.P."/>
            <person name="Riche C.V.W."/>
            <person name="Teixeira U.F."/>
            <person name="Waechter F."/>
            <person name="Dias C.A.G."/>
        </authorList>
    </citation>
    <scope>NUCLEOTIDE SEQUENCE [LARGE SCALE GENOMIC DNA]</scope>
    <source>
        <strain evidence="8 9">OT2</strain>
    </source>
</reference>
<feature type="domain" description="N-acetyltransferase" evidence="7">
    <location>
        <begin position="74"/>
        <end position="146"/>
    </location>
</feature>
<gene>
    <name evidence="8" type="ORF">EB837_16360</name>
</gene>
<evidence type="ECO:0000256" key="5">
    <source>
        <dbReference type="ARBA" id="ARBA00023315"/>
    </source>
</evidence>
<dbReference type="InterPro" id="IPR016181">
    <property type="entry name" value="Acyl_CoA_acyltransferase"/>
</dbReference>
<keyword evidence="3" id="KW-1277">Toxin-antitoxin system</keyword>
<evidence type="ECO:0000256" key="4">
    <source>
        <dbReference type="ARBA" id="ARBA00022679"/>
    </source>
</evidence>
<evidence type="ECO:0000313" key="9">
    <source>
        <dbReference type="Proteomes" id="UP000268051"/>
    </source>
</evidence>
<sequence>MVKDLTEKLSPAHLIADFCSGEPVLDDWLKRRVWQNEETGATRTFVLCSGADKRVMGYYSLSTGAIQREAVSGAFRRNIPEPIPIVLIALFAVDVDYQKQRWGGKLLREAVMRTMLIAQVIGVRGLVVHALSDNAKAFYQRFGFVESPLQPHTLVLPIR</sequence>
<dbReference type="Proteomes" id="UP000268051">
    <property type="component" value="Unassembled WGS sequence"/>
</dbReference>
<dbReference type="GO" id="GO:0016747">
    <property type="term" value="F:acyltransferase activity, transferring groups other than amino-acyl groups"/>
    <property type="evidence" value="ECO:0007669"/>
    <property type="project" value="InterPro"/>
</dbReference>
<dbReference type="RefSeq" id="WP_123651897.1">
    <property type="nucleotide sequence ID" value="NZ_RHFN01000018.1"/>
</dbReference>
<dbReference type="OrthoDB" id="9799147at2"/>
<dbReference type="Pfam" id="PF13508">
    <property type="entry name" value="Acetyltransf_7"/>
    <property type="match status" value="1"/>
</dbReference>
<dbReference type="InterPro" id="IPR000182">
    <property type="entry name" value="GNAT_dom"/>
</dbReference>
<dbReference type="PANTHER" id="PTHR36449">
    <property type="entry name" value="ACETYLTRANSFERASE-RELATED"/>
    <property type="match status" value="1"/>
</dbReference>
<keyword evidence="4 8" id="KW-0808">Transferase</keyword>
<organism evidence="8 9">
    <name type="scientific">Kluyvera ascorbata</name>
    <dbReference type="NCBI Taxonomy" id="51288"/>
    <lineage>
        <taxon>Bacteria</taxon>
        <taxon>Pseudomonadati</taxon>
        <taxon>Pseudomonadota</taxon>
        <taxon>Gammaproteobacteria</taxon>
        <taxon>Enterobacterales</taxon>
        <taxon>Enterobacteriaceae</taxon>
        <taxon>Kluyvera</taxon>
    </lineage>
</organism>
<evidence type="ECO:0000313" key="8">
    <source>
        <dbReference type="EMBL" id="ROU12371.1"/>
    </source>
</evidence>
<proteinExistence type="inferred from homology"/>
<dbReference type="PANTHER" id="PTHR36449:SF1">
    <property type="entry name" value="ACETYLTRANSFERASE"/>
    <property type="match status" value="1"/>
</dbReference>
<accession>A0A3N2RYG4</accession>
<protein>
    <submittedName>
        <fullName evidence="8">N-acetyltransferase</fullName>
    </submittedName>
</protein>
<dbReference type="SUPFAM" id="SSF55729">
    <property type="entry name" value="Acyl-CoA N-acyltransferases (Nat)"/>
    <property type="match status" value="1"/>
</dbReference>
<evidence type="ECO:0000256" key="1">
    <source>
        <dbReference type="ARBA" id="ARBA00009342"/>
    </source>
</evidence>
<dbReference type="Gene3D" id="3.40.630.30">
    <property type="match status" value="1"/>
</dbReference>
<keyword evidence="2" id="KW-0678">Repressor</keyword>
<dbReference type="AlphaFoldDB" id="A0A3N2RYG4"/>
<comment type="caution">
    <text evidence="8">The sequence shown here is derived from an EMBL/GenBank/DDBJ whole genome shotgun (WGS) entry which is preliminary data.</text>
</comment>
<comment type="catalytic activity">
    <reaction evidence="6">
        <text>glycyl-tRNA(Gly) + acetyl-CoA = N-acetylglycyl-tRNA(Gly) + CoA + H(+)</text>
        <dbReference type="Rhea" id="RHEA:81867"/>
        <dbReference type="Rhea" id="RHEA-COMP:9683"/>
        <dbReference type="Rhea" id="RHEA-COMP:19766"/>
        <dbReference type="ChEBI" id="CHEBI:15378"/>
        <dbReference type="ChEBI" id="CHEBI:57287"/>
        <dbReference type="ChEBI" id="CHEBI:57288"/>
        <dbReference type="ChEBI" id="CHEBI:78522"/>
        <dbReference type="ChEBI" id="CHEBI:232036"/>
    </reaction>
</comment>
<keyword evidence="5" id="KW-0012">Acyltransferase</keyword>
<evidence type="ECO:0000259" key="7">
    <source>
        <dbReference type="Pfam" id="PF13508"/>
    </source>
</evidence>
<name>A0A3N2RYG4_9ENTR</name>